<keyword evidence="1" id="KW-1133">Transmembrane helix</keyword>
<keyword evidence="1" id="KW-0812">Transmembrane</keyword>
<proteinExistence type="predicted"/>
<accession>A0A6L7FWN3</accession>
<reference evidence="2 3" key="1">
    <citation type="submission" date="2019-12" db="EMBL/GenBank/DDBJ databases">
        <authorList>
            <person name="Li M."/>
        </authorList>
    </citation>
    <scope>NUCLEOTIDE SEQUENCE [LARGE SCALE GENOMIC DNA]</scope>
    <source>
        <strain evidence="2 3">GBMRC 2024</strain>
    </source>
</reference>
<dbReference type="EMBL" id="WUMU01000001">
    <property type="protein sequence ID" value="MXN16524.1"/>
    <property type="molecule type" value="Genomic_DNA"/>
</dbReference>
<dbReference type="InterPro" id="IPR021265">
    <property type="entry name" value="DUF2842"/>
</dbReference>
<evidence type="ECO:0000256" key="1">
    <source>
        <dbReference type="SAM" id="Phobius"/>
    </source>
</evidence>
<dbReference type="Pfam" id="PF11003">
    <property type="entry name" value="DUF2842"/>
    <property type="match status" value="1"/>
</dbReference>
<feature type="transmembrane region" description="Helical" evidence="1">
    <location>
        <begin position="43"/>
        <end position="64"/>
    </location>
</feature>
<dbReference type="Proteomes" id="UP000477911">
    <property type="component" value="Unassembled WGS sequence"/>
</dbReference>
<dbReference type="RefSeq" id="WP_160891058.1">
    <property type="nucleotide sequence ID" value="NZ_WUMU01000001.1"/>
</dbReference>
<dbReference type="AlphaFoldDB" id="A0A6L7FWN3"/>
<feature type="transmembrane region" description="Helical" evidence="1">
    <location>
        <begin position="12"/>
        <end position="31"/>
    </location>
</feature>
<evidence type="ECO:0000313" key="3">
    <source>
        <dbReference type="Proteomes" id="UP000477911"/>
    </source>
</evidence>
<keyword evidence="3" id="KW-1185">Reference proteome</keyword>
<keyword evidence="1" id="KW-0472">Membrane</keyword>
<protein>
    <submittedName>
        <fullName evidence="2">DUF2842 domain-containing protein</fullName>
    </submittedName>
</protein>
<comment type="caution">
    <text evidence="2">The sequence shown here is derived from an EMBL/GenBank/DDBJ whole genome shotgun (WGS) entry which is preliminary data.</text>
</comment>
<sequence>MALSYRARRRWSLVVLVIGLPVYIVACVSVMNWLERPPLLVELAVYVGLGVLWALPLRFVFLGVGKSDPEAEAD</sequence>
<evidence type="ECO:0000313" key="2">
    <source>
        <dbReference type="EMBL" id="MXN16524.1"/>
    </source>
</evidence>
<name>A0A6L7FWN3_9RHOB</name>
<gene>
    <name evidence="2" type="ORF">GR170_01650</name>
</gene>
<organism evidence="2 3">
    <name type="scientific">Pseudooceanicola albus</name>
    <dbReference type="NCBI Taxonomy" id="2692189"/>
    <lineage>
        <taxon>Bacteria</taxon>
        <taxon>Pseudomonadati</taxon>
        <taxon>Pseudomonadota</taxon>
        <taxon>Alphaproteobacteria</taxon>
        <taxon>Rhodobacterales</taxon>
        <taxon>Paracoccaceae</taxon>
        <taxon>Pseudooceanicola</taxon>
    </lineage>
</organism>